<keyword evidence="4" id="KW-1133">Transmembrane helix</keyword>
<dbReference type="CDD" id="cd03221">
    <property type="entry name" value="ABCF_EF-3"/>
    <property type="match status" value="2"/>
</dbReference>
<sequence length="515" mass="58604">MGRHNFSPTPTFSLIFFTLVTCYFSLFDTILPMLSVKNLTFELNGKALLSNVTFTIGKRQAIGLIGPNGSGKSTLFSLIRKKLTPESGTIDIQNEIVGYVPQELTFDKSILTYGDWKNSILSNAAYHYQLEKTLTQLSFSPQPKDSQTLDSLSEGQKLKLKFAEALVTNPTLILMDEPTNHLDIEGILWLEKLLQNINASVLMISHDRKFLDNIVTRIFEIDEKAIHIFEGNYSDYKDAKNGWVDKRDQQFKAQERKRVQLSKLIENAHRISGGKKRGRAINSAKKRYEREITHNEIDKYKPYEIKGLNVSGSTFSSKLILSVSNLSKTYDKKPVFENISFEIRGQERIWLYGPNGAGKSTFVNIITQDIEPSSGLVRLGDNISWGYFKQNQKHLPLNKTAYEFIKSFLNMAEFQARSFLGNLGFNVEYIDRNLGDMSPGERARLSFGVFTTKEYDFLILDEPTNHLDVWTKEAIEKSLSTYKGSILMISHDRMFVKNVGIHKVLDLKTGILSLV</sequence>
<dbReference type="EMBL" id="PFNL01000084">
    <property type="protein sequence ID" value="PIZ46723.1"/>
    <property type="molecule type" value="Genomic_DNA"/>
</dbReference>
<dbReference type="PANTHER" id="PTHR19211:SF14">
    <property type="entry name" value="ATP-BINDING CASSETTE SUB-FAMILY F MEMBER 1"/>
    <property type="match status" value="1"/>
</dbReference>
<accession>A0A2M7TJK5</accession>
<feature type="domain" description="ABC transporter" evidence="5">
    <location>
        <begin position="34"/>
        <end position="248"/>
    </location>
</feature>
<keyword evidence="4" id="KW-0472">Membrane</keyword>
<dbReference type="InterPro" id="IPR050611">
    <property type="entry name" value="ABCF"/>
</dbReference>
<dbReference type="Proteomes" id="UP000228920">
    <property type="component" value="Unassembled WGS sequence"/>
</dbReference>
<evidence type="ECO:0000256" key="2">
    <source>
        <dbReference type="ARBA" id="ARBA00022741"/>
    </source>
</evidence>
<organism evidence="6 7">
    <name type="scientific">candidate division WWE3 bacterium CG_4_10_14_0_2_um_filter_41_14</name>
    <dbReference type="NCBI Taxonomy" id="1975072"/>
    <lineage>
        <taxon>Bacteria</taxon>
        <taxon>Katanobacteria</taxon>
    </lineage>
</organism>
<keyword evidence="2" id="KW-0547">Nucleotide-binding</keyword>
<dbReference type="Pfam" id="PF00005">
    <property type="entry name" value="ABC_tran"/>
    <property type="match status" value="2"/>
</dbReference>
<comment type="caution">
    <text evidence="6">The sequence shown here is derived from an EMBL/GenBank/DDBJ whole genome shotgun (WGS) entry which is preliminary data.</text>
</comment>
<dbReference type="GO" id="GO:0005524">
    <property type="term" value="F:ATP binding"/>
    <property type="evidence" value="ECO:0007669"/>
    <property type="project" value="UniProtKB-KW"/>
</dbReference>
<evidence type="ECO:0000256" key="1">
    <source>
        <dbReference type="ARBA" id="ARBA00022737"/>
    </source>
</evidence>
<dbReference type="GO" id="GO:0016887">
    <property type="term" value="F:ATP hydrolysis activity"/>
    <property type="evidence" value="ECO:0007669"/>
    <property type="project" value="InterPro"/>
</dbReference>
<evidence type="ECO:0000256" key="4">
    <source>
        <dbReference type="SAM" id="Phobius"/>
    </source>
</evidence>
<feature type="transmembrane region" description="Helical" evidence="4">
    <location>
        <begin position="12"/>
        <end position="34"/>
    </location>
</feature>
<keyword evidence="4" id="KW-0812">Transmembrane</keyword>
<feature type="domain" description="ABC transporter" evidence="5">
    <location>
        <begin position="321"/>
        <end position="515"/>
    </location>
</feature>
<dbReference type="InterPro" id="IPR003593">
    <property type="entry name" value="AAA+_ATPase"/>
</dbReference>
<dbReference type="InterPro" id="IPR027417">
    <property type="entry name" value="P-loop_NTPase"/>
</dbReference>
<dbReference type="SMART" id="SM00382">
    <property type="entry name" value="AAA"/>
    <property type="match status" value="2"/>
</dbReference>
<dbReference type="InterPro" id="IPR017871">
    <property type="entry name" value="ABC_transporter-like_CS"/>
</dbReference>
<evidence type="ECO:0000259" key="5">
    <source>
        <dbReference type="PROSITE" id="PS50893"/>
    </source>
</evidence>
<keyword evidence="1" id="KW-0677">Repeat</keyword>
<dbReference type="Gene3D" id="3.40.50.300">
    <property type="entry name" value="P-loop containing nucleotide triphosphate hydrolases"/>
    <property type="match status" value="2"/>
</dbReference>
<dbReference type="PROSITE" id="PS50893">
    <property type="entry name" value="ABC_TRANSPORTER_2"/>
    <property type="match status" value="2"/>
</dbReference>
<dbReference type="InterPro" id="IPR003439">
    <property type="entry name" value="ABC_transporter-like_ATP-bd"/>
</dbReference>
<proteinExistence type="predicted"/>
<keyword evidence="3" id="KW-0067">ATP-binding</keyword>
<reference evidence="7" key="1">
    <citation type="submission" date="2017-09" db="EMBL/GenBank/DDBJ databases">
        <title>Depth-based differentiation of microbial function through sediment-hosted aquifers and enrichment of novel symbionts in the deep terrestrial subsurface.</title>
        <authorList>
            <person name="Probst A.J."/>
            <person name="Ladd B."/>
            <person name="Jarett J.K."/>
            <person name="Geller-Mcgrath D.E."/>
            <person name="Sieber C.M.K."/>
            <person name="Emerson J.B."/>
            <person name="Anantharaman K."/>
            <person name="Thomas B.C."/>
            <person name="Malmstrom R."/>
            <person name="Stieglmeier M."/>
            <person name="Klingl A."/>
            <person name="Woyke T."/>
            <person name="Ryan C.M."/>
            <person name="Banfield J.F."/>
        </authorList>
    </citation>
    <scope>NUCLEOTIDE SEQUENCE [LARGE SCALE GENOMIC DNA]</scope>
</reference>
<gene>
    <name evidence="6" type="ORF">COY32_02865</name>
</gene>
<evidence type="ECO:0000256" key="3">
    <source>
        <dbReference type="ARBA" id="ARBA00022840"/>
    </source>
</evidence>
<evidence type="ECO:0000313" key="7">
    <source>
        <dbReference type="Proteomes" id="UP000228920"/>
    </source>
</evidence>
<dbReference type="PANTHER" id="PTHR19211">
    <property type="entry name" value="ATP-BINDING TRANSPORT PROTEIN-RELATED"/>
    <property type="match status" value="1"/>
</dbReference>
<dbReference type="AlphaFoldDB" id="A0A2M7TJK5"/>
<dbReference type="SUPFAM" id="SSF52540">
    <property type="entry name" value="P-loop containing nucleoside triphosphate hydrolases"/>
    <property type="match status" value="2"/>
</dbReference>
<name>A0A2M7TJK5_UNCKA</name>
<evidence type="ECO:0000313" key="6">
    <source>
        <dbReference type="EMBL" id="PIZ46723.1"/>
    </source>
</evidence>
<dbReference type="PROSITE" id="PS00211">
    <property type="entry name" value="ABC_TRANSPORTER_1"/>
    <property type="match status" value="1"/>
</dbReference>
<protein>
    <recommendedName>
        <fullName evidence="5">ABC transporter domain-containing protein</fullName>
    </recommendedName>
</protein>